<protein>
    <submittedName>
        <fullName evidence="1">Uncharacterized protein</fullName>
    </submittedName>
</protein>
<comment type="caution">
    <text evidence="1">The sequence shown here is derived from an EMBL/GenBank/DDBJ whole genome shotgun (WGS) entry which is preliminary data.</text>
</comment>
<keyword evidence="2" id="KW-1185">Reference proteome</keyword>
<sequence>MSGEHRMWRELMQRANPGWSFSVGRHAQLGQGALSLDTFVYLVDVATAWSVAGGLAESEFRRLLRALEAAPAMAASARDGANGIREAADANLARDTEEAEGLIVTALAALTQTQTFVRAREAQQGRLTGHWLYLVYRLRDGSVLGRPGFATQGMPGLLSPERLHGLVVQTVAVDTGASGPTSVGRMIAAGGGAPVAEIYRA</sequence>
<dbReference type="EMBL" id="WJBU01000030">
    <property type="protein sequence ID" value="MRD49690.1"/>
    <property type="molecule type" value="Genomic_DNA"/>
</dbReference>
<evidence type="ECO:0000313" key="1">
    <source>
        <dbReference type="EMBL" id="MRD49690.1"/>
    </source>
</evidence>
<evidence type="ECO:0000313" key="2">
    <source>
        <dbReference type="Proteomes" id="UP000487350"/>
    </source>
</evidence>
<accession>A0A844AYQ7</accession>
<reference evidence="1 2" key="1">
    <citation type="submission" date="2019-11" db="EMBL/GenBank/DDBJ databases">
        <title>Caenimonas koreensis gen. nov., sp. nov., isolated from activated sludge.</title>
        <authorList>
            <person name="Seung H.R."/>
        </authorList>
    </citation>
    <scope>NUCLEOTIDE SEQUENCE [LARGE SCALE GENOMIC DNA]</scope>
    <source>
        <strain evidence="1 2">EMB320</strain>
    </source>
</reference>
<dbReference type="Proteomes" id="UP000487350">
    <property type="component" value="Unassembled WGS sequence"/>
</dbReference>
<dbReference type="RefSeq" id="WP_153586984.1">
    <property type="nucleotide sequence ID" value="NZ_WJBU01000030.1"/>
</dbReference>
<dbReference type="AlphaFoldDB" id="A0A844AYQ7"/>
<proteinExistence type="predicted"/>
<gene>
    <name evidence="1" type="ORF">GHT07_20665</name>
</gene>
<organism evidence="1 2">
    <name type="scientific">Caenimonas koreensis DSM 17982</name>
    <dbReference type="NCBI Taxonomy" id="1121255"/>
    <lineage>
        <taxon>Bacteria</taxon>
        <taxon>Pseudomonadati</taxon>
        <taxon>Pseudomonadota</taxon>
        <taxon>Betaproteobacteria</taxon>
        <taxon>Burkholderiales</taxon>
        <taxon>Comamonadaceae</taxon>
        <taxon>Caenimonas</taxon>
    </lineage>
</organism>
<name>A0A844AYQ7_9BURK</name>
<dbReference type="OrthoDB" id="8912299at2"/>